<dbReference type="Proteomes" id="UP000049495">
    <property type="component" value="Unassembled WGS sequence"/>
</dbReference>
<name>A0A4R2FT00_9VIBR</name>
<reference evidence="2 3" key="1">
    <citation type="submission" date="2014-06" db="EMBL/GenBank/DDBJ databases">
        <authorList>
            <person name="Le Roux F."/>
        </authorList>
    </citation>
    <scope>NUCLEOTIDE SEQUENCE</scope>
    <source>
        <strain evidence="1 3">J5-4</strain>
        <strain evidence="2">J5-5</strain>
    </source>
</reference>
<evidence type="ECO:0000313" key="3">
    <source>
        <dbReference type="Proteomes" id="UP000049077"/>
    </source>
</evidence>
<keyword evidence="3" id="KW-1185">Reference proteome</keyword>
<organism evidence="2 4">
    <name type="scientific">Vibrio crassostreae</name>
    <dbReference type="NCBI Taxonomy" id="246167"/>
    <lineage>
        <taxon>Bacteria</taxon>
        <taxon>Pseudomonadati</taxon>
        <taxon>Pseudomonadota</taxon>
        <taxon>Gammaproteobacteria</taxon>
        <taxon>Vibrionales</taxon>
        <taxon>Vibrionaceae</taxon>
        <taxon>Vibrio</taxon>
    </lineage>
</organism>
<gene>
    <name evidence="1" type="ORF">VCR4J5_600004</name>
    <name evidence="2" type="ORF">VCR5J5_570003</name>
</gene>
<evidence type="ECO:0000313" key="2">
    <source>
        <dbReference type="EMBL" id="CDT51527.1"/>
    </source>
</evidence>
<dbReference type="AlphaFoldDB" id="A0A4R2FT00"/>
<comment type="caution">
    <text evidence="2">The sequence shown here is derived from an EMBL/GenBank/DDBJ whole genome shotgun (WGS) entry which is preliminary data.</text>
</comment>
<protein>
    <submittedName>
        <fullName evidence="2">Uncharacterized protein</fullName>
    </submittedName>
</protein>
<evidence type="ECO:0000313" key="1">
    <source>
        <dbReference type="EMBL" id="CDT46744.1"/>
    </source>
</evidence>
<sequence length="68" mass="7679">MVTDDQDMAELAEAFEVKSIPTLELMKIMHDNGHADIGKIKGIVDYWIAIGNCPANLHRELKKIFPEL</sequence>
<reference evidence="4" key="2">
    <citation type="submission" date="2014-06" db="EMBL/GenBank/DDBJ databases">
        <authorList>
            <person name="Le Roux Frederique"/>
        </authorList>
    </citation>
    <scope>NUCLEOTIDE SEQUENCE [LARGE SCALE GENOMIC DNA]</scope>
    <source>
        <strain evidence="4">J5-5</strain>
    </source>
</reference>
<dbReference type="Proteomes" id="UP000049077">
    <property type="component" value="Unassembled WGS sequence"/>
</dbReference>
<dbReference type="RefSeq" id="WP_217020720.1">
    <property type="nucleotide sequence ID" value="NZ_KX765275.1"/>
</dbReference>
<dbReference type="EMBL" id="CCJV01000119">
    <property type="protein sequence ID" value="CDT51527.1"/>
    <property type="molecule type" value="Genomic_DNA"/>
</dbReference>
<proteinExistence type="predicted"/>
<evidence type="ECO:0000313" key="4">
    <source>
        <dbReference type="Proteomes" id="UP000049495"/>
    </source>
</evidence>
<accession>A0A4R2FT00</accession>
<dbReference type="EMBL" id="CCJX01000147">
    <property type="protein sequence ID" value="CDT46744.1"/>
    <property type="molecule type" value="Genomic_DNA"/>
</dbReference>